<dbReference type="InterPro" id="IPR023591">
    <property type="entry name" value="Ribosomal_uS2_flav_dom_sf"/>
</dbReference>
<organism evidence="5">
    <name type="scientific">Vitis vinifera</name>
    <name type="common">Grape</name>
    <dbReference type="NCBI Taxonomy" id="29760"/>
    <lineage>
        <taxon>Eukaryota</taxon>
        <taxon>Viridiplantae</taxon>
        <taxon>Streptophyta</taxon>
        <taxon>Embryophyta</taxon>
        <taxon>Tracheophyta</taxon>
        <taxon>Spermatophyta</taxon>
        <taxon>Magnoliopsida</taxon>
        <taxon>eudicotyledons</taxon>
        <taxon>Gunneridae</taxon>
        <taxon>Pentapetalae</taxon>
        <taxon>rosids</taxon>
        <taxon>Vitales</taxon>
        <taxon>Vitaceae</taxon>
        <taxon>Viteae</taxon>
        <taxon>Vitis</taxon>
    </lineage>
</organism>
<dbReference type="CDD" id="cd00105">
    <property type="entry name" value="KH-I"/>
    <property type="match status" value="1"/>
</dbReference>
<dbReference type="Gene3D" id="3.40.50.10490">
    <property type="entry name" value="Glucose-6-phosphate isomerase like protein, domain 1"/>
    <property type="match status" value="1"/>
</dbReference>
<reference evidence="5" key="1">
    <citation type="journal article" date="2007" name="PLoS ONE">
        <title>The first genome sequence of an elite grapevine cultivar (Pinot noir Vitis vinifera L.): coping with a highly heterozygous genome.</title>
        <authorList>
            <person name="Velasco R."/>
            <person name="Zharkikh A."/>
            <person name="Troggio M."/>
            <person name="Cartwright D.A."/>
            <person name="Cestaro A."/>
            <person name="Pruss D."/>
            <person name="Pindo M."/>
            <person name="FitzGerald L.M."/>
            <person name="Vezzulli S."/>
            <person name="Reid J."/>
            <person name="Malacarne G."/>
            <person name="Iliev D."/>
            <person name="Coppola G."/>
            <person name="Wardell B."/>
            <person name="Micheletti D."/>
            <person name="Macalma T."/>
            <person name="Facci M."/>
            <person name="Mitchell J.T."/>
            <person name="Perazzolli M."/>
            <person name="Eldredge G."/>
            <person name="Gatto P."/>
            <person name="Oyzerski R."/>
            <person name="Moretto M."/>
            <person name="Gutin N."/>
            <person name="Stefanini M."/>
            <person name="Chen Y."/>
            <person name="Segala C."/>
            <person name="Davenport C."/>
            <person name="Dematte L."/>
            <person name="Mraz A."/>
            <person name="Battilana J."/>
            <person name="Stormo K."/>
            <person name="Costa F."/>
            <person name="Tao Q."/>
            <person name="Si-Ammour A."/>
            <person name="Harkins T."/>
            <person name="Lackey A."/>
            <person name="Perbost C."/>
            <person name="Taillon B."/>
            <person name="Stella A."/>
            <person name="Solovyev V."/>
            <person name="Fawcett J.A."/>
            <person name="Sterck L."/>
            <person name="Vandepoele K."/>
            <person name="Grando S.M."/>
            <person name="Toppo S."/>
            <person name="Moser C."/>
            <person name="Lanchbury J."/>
            <person name="Bogden R."/>
            <person name="Skolnick M."/>
            <person name="Sgaramella V."/>
            <person name="Bhatnagar S.K."/>
            <person name="Fontana P."/>
            <person name="Gutin A."/>
            <person name="Van de Peer Y."/>
            <person name="Salamini F."/>
            <person name="Viola R."/>
        </authorList>
    </citation>
    <scope>NUCLEOTIDE SEQUENCE</scope>
</reference>
<dbReference type="InterPro" id="IPR036612">
    <property type="entry name" value="KH_dom_type_1_sf"/>
</dbReference>
<dbReference type="GO" id="GO:0003723">
    <property type="term" value="F:RNA binding"/>
    <property type="evidence" value="ECO:0007669"/>
    <property type="project" value="UniProtKB-UniRule"/>
</dbReference>
<gene>
    <name evidence="5" type="ORF">VITISV_042288</name>
</gene>
<dbReference type="GO" id="GO:0006412">
    <property type="term" value="P:translation"/>
    <property type="evidence" value="ECO:0007669"/>
    <property type="project" value="InterPro"/>
</dbReference>
<dbReference type="EMBL" id="AM439607">
    <property type="protein sequence ID" value="CAN69492.1"/>
    <property type="molecule type" value="Genomic_DNA"/>
</dbReference>
<name>A5AXW7_VITVI</name>
<evidence type="ECO:0000313" key="5">
    <source>
        <dbReference type="EMBL" id="CAN69492.1"/>
    </source>
</evidence>
<evidence type="ECO:0000256" key="2">
    <source>
        <dbReference type="PROSITE-ProRule" id="PRU00117"/>
    </source>
</evidence>
<dbReference type="SUPFAM" id="SSF54791">
    <property type="entry name" value="Eukaryotic type KH-domain (KH-domain type I)"/>
    <property type="match status" value="1"/>
</dbReference>
<feature type="compositionally biased region" description="Polar residues" evidence="3">
    <location>
        <begin position="189"/>
        <end position="211"/>
    </location>
</feature>
<dbReference type="InterPro" id="IPR001865">
    <property type="entry name" value="Ribosomal_uS2"/>
</dbReference>
<proteinExistence type="inferred from homology"/>
<dbReference type="SUPFAM" id="SSF52313">
    <property type="entry name" value="Ribosomal protein S2"/>
    <property type="match status" value="1"/>
</dbReference>
<accession>A5AXW7</accession>
<comment type="similarity">
    <text evidence="1">Belongs to the universal ribosomal protein uS2 family.</text>
</comment>
<feature type="compositionally biased region" description="Basic and acidic residues" evidence="3">
    <location>
        <begin position="155"/>
        <end position="164"/>
    </location>
</feature>
<dbReference type="Pfam" id="PF00318">
    <property type="entry name" value="Ribosomal_S2"/>
    <property type="match status" value="1"/>
</dbReference>
<dbReference type="Pfam" id="PF00013">
    <property type="entry name" value="KH_1"/>
    <property type="match status" value="1"/>
</dbReference>
<dbReference type="PROSITE" id="PS50084">
    <property type="entry name" value="KH_TYPE_1"/>
    <property type="match status" value="1"/>
</dbReference>
<feature type="domain" description="K Homology" evidence="4">
    <location>
        <begin position="213"/>
        <end position="281"/>
    </location>
</feature>
<dbReference type="GO" id="GO:0005840">
    <property type="term" value="C:ribosome"/>
    <property type="evidence" value="ECO:0007669"/>
    <property type="project" value="InterPro"/>
</dbReference>
<dbReference type="Gene3D" id="3.30.1370.10">
    <property type="entry name" value="K Homology domain, type 1"/>
    <property type="match status" value="1"/>
</dbReference>
<evidence type="ECO:0000259" key="4">
    <source>
        <dbReference type="SMART" id="SM00322"/>
    </source>
</evidence>
<protein>
    <recommendedName>
        <fullName evidence="4">K Homology domain-containing protein</fullName>
    </recommendedName>
</protein>
<dbReference type="GO" id="GO:0003735">
    <property type="term" value="F:structural constituent of ribosome"/>
    <property type="evidence" value="ECO:0007669"/>
    <property type="project" value="InterPro"/>
</dbReference>
<feature type="region of interest" description="Disordered" evidence="3">
    <location>
        <begin position="154"/>
        <end position="173"/>
    </location>
</feature>
<evidence type="ECO:0000256" key="3">
    <source>
        <dbReference type="SAM" id="MobiDB-lite"/>
    </source>
</evidence>
<dbReference type="SMART" id="SM00322">
    <property type="entry name" value="KH"/>
    <property type="match status" value="1"/>
</dbReference>
<feature type="region of interest" description="Disordered" evidence="3">
    <location>
        <begin position="103"/>
        <end position="137"/>
    </location>
</feature>
<dbReference type="InterPro" id="IPR004087">
    <property type="entry name" value="KH_dom"/>
</dbReference>
<feature type="region of interest" description="Disordered" evidence="3">
    <location>
        <begin position="562"/>
        <end position="623"/>
    </location>
</feature>
<feature type="compositionally biased region" description="Polar residues" evidence="3">
    <location>
        <begin position="113"/>
        <end position="137"/>
    </location>
</feature>
<sequence length="623" mass="67542">MQELPKGDLNGSRCVKMGQKACDLVFDAASRGKQFLIVGTKDKADSVARTAIKARCHYVYKKCLGGPLVHGSNQYQIIIFQSLHTFPTPLPNRPYGVRRRVHQAGMHRPGSDLPSSSSANYGYQPNPSAIAATSQPGTCRAPLHSAPHIVHHKKMNEENQRNEANKGVLPETIDHGKRKMEEEEEAPNSREQSLNRSCASTSEAGPTTYAGSSMIRTRIKEIPVDKVGYITGTRGQCIREIQSLSKASIQIIDLPPLGLAIIRGTQDQIDDAQQRIDDLLAQCPDLLPDASSSTPASQSGMRPEPAAQYQPNPVAVRPPIGPAGSSSQLPLEAGLYAAHYQEPNLPAMNSALGPGSFFIRPLEAGCYDIQTAALYQLNPLAMHPPLGPAGSSSQHPLEAGLYYIRTAAQYQQPNPPAMIPAHEPGSSFLLPLKAGFYHIQPAAQYQPNPPAMHPPPLPGSKSVISAVPEVGASSPHPENPSAMLATPIPYPSYHNYVRPPNNTIGNHPSHLNTQYQTSPWGKPPAPWLEIYYAPPPPPLLYNHPFQSQAGLLPTPQLETYYAPPPLFDSNPIQSQAGLIPSPQLETYYAPPPSLDTNPTQYQAKDPEDSSAMHPQASESTENY</sequence>
<dbReference type="AlphaFoldDB" id="A5AXW7"/>
<evidence type="ECO:0000256" key="1">
    <source>
        <dbReference type="ARBA" id="ARBA00006242"/>
    </source>
</evidence>
<feature type="region of interest" description="Disordered" evidence="3">
    <location>
        <begin position="178"/>
        <end position="211"/>
    </location>
</feature>
<dbReference type="InterPro" id="IPR004088">
    <property type="entry name" value="KH_dom_type_1"/>
</dbReference>
<feature type="region of interest" description="Disordered" evidence="3">
    <location>
        <begin position="287"/>
        <end position="325"/>
    </location>
</feature>
<keyword evidence="2" id="KW-0694">RNA-binding</keyword>
<feature type="compositionally biased region" description="Polar residues" evidence="3">
    <location>
        <begin position="290"/>
        <end position="300"/>
    </location>
</feature>